<dbReference type="UniPathway" id="UPA00109">
    <property type="reaction ID" value="UER00189"/>
</dbReference>
<dbReference type="PANTHER" id="PTHR21139:SF2">
    <property type="entry name" value="TRIOSEPHOSPHATE ISOMERASE"/>
    <property type="match status" value="1"/>
</dbReference>
<name>F4PYV4_CACFS</name>
<comment type="catalytic activity">
    <reaction evidence="4">
        <text>D-glyceraldehyde 3-phosphate = dihydroxyacetone phosphate</text>
        <dbReference type="Rhea" id="RHEA:18585"/>
        <dbReference type="ChEBI" id="CHEBI:57642"/>
        <dbReference type="ChEBI" id="CHEBI:59776"/>
        <dbReference type="EC" id="5.3.1.1"/>
    </reaction>
</comment>
<reference evidence="6" key="1">
    <citation type="journal article" date="2011" name="Genome Res.">
        <title>Phylogeny-wide analysis of social amoeba genomes highlights ancient origins for complex intercellular communication.</title>
        <authorList>
            <person name="Heidel A.J."/>
            <person name="Lawal H.M."/>
            <person name="Felder M."/>
            <person name="Schilde C."/>
            <person name="Helps N.R."/>
            <person name="Tunggal B."/>
            <person name="Rivero F."/>
            <person name="John U."/>
            <person name="Schleicher M."/>
            <person name="Eichinger L."/>
            <person name="Platzer M."/>
            <person name="Noegel A.A."/>
            <person name="Schaap P."/>
            <person name="Gloeckner G."/>
        </authorList>
    </citation>
    <scope>NUCLEOTIDE SEQUENCE [LARGE SCALE GENOMIC DNA]</scope>
    <source>
        <strain evidence="6">SH3</strain>
    </source>
</reference>
<dbReference type="Gene3D" id="3.20.20.70">
    <property type="entry name" value="Aldolase class I"/>
    <property type="match status" value="1"/>
</dbReference>
<comment type="similarity">
    <text evidence="1 4">Belongs to the triosephosphate isomerase family.</text>
</comment>
<dbReference type="InterPro" id="IPR035990">
    <property type="entry name" value="TIM_sf"/>
</dbReference>
<protein>
    <recommendedName>
        <fullName evidence="4">Triosephosphate isomerase</fullName>
        <ecNumber evidence="4">5.3.1.1</ecNumber>
    </recommendedName>
</protein>
<dbReference type="OMA" id="IEKNGTM"/>
<evidence type="ECO:0000256" key="4">
    <source>
        <dbReference type="RuleBase" id="RU363013"/>
    </source>
</evidence>
<dbReference type="InterPro" id="IPR022896">
    <property type="entry name" value="TrioseP_Isoase_bac/euk"/>
</dbReference>
<keyword evidence="3 4" id="KW-0413">Isomerase</keyword>
<dbReference type="InterPro" id="IPR013785">
    <property type="entry name" value="Aldolase_TIM"/>
</dbReference>
<dbReference type="RefSeq" id="XP_004357462.1">
    <property type="nucleotide sequence ID" value="XM_004357406.1"/>
</dbReference>
<evidence type="ECO:0000256" key="3">
    <source>
        <dbReference type="ARBA" id="ARBA00023235"/>
    </source>
</evidence>
<dbReference type="EMBL" id="GL883016">
    <property type="protein sequence ID" value="EGG18983.1"/>
    <property type="molecule type" value="Genomic_DNA"/>
</dbReference>
<dbReference type="CDD" id="cd00311">
    <property type="entry name" value="TIM"/>
    <property type="match status" value="1"/>
</dbReference>
<dbReference type="AlphaFoldDB" id="F4PYV4"/>
<dbReference type="HAMAP" id="MF_00147_B">
    <property type="entry name" value="TIM_B"/>
    <property type="match status" value="1"/>
</dbReference>
<dbReference type="GO" id="GO:0004807">
    <property type="term" value="F:triose-phosphate isomerase activity"/>
    <property type="evidence" value="ECO:0007669"/>
    <property type="project" value="UniProtKB-EC"/>
</dbReference>
<dbReference type="UniPathway" id="UPA00138"/>
<dbReference type="GO" id="GO:0046166">
    <property type="term" value="P:glyceraldehyde-3-phosphate biosynthetic process"/>
    <property type="evidence" value="ECO:0007669"/>
    <property type="project" value="TreeGrafter"/>
</dbReference>
<keyword evidence="6" id="KW-1185">Reference proteome</keyword>
<dbReference type="EC" id="5.3.1.1" evidence="4"/>
<comment type="subunit">
    <text evidence="2">Homodimer.</text>
</comment>
<dbReference type="SUPFAM" id="SSF51351">
    <property type="entry name" value="Triosephosphate isomerase (TIM)"/>
    <property type="match status" value="1"/>
</dbReference>
<comment type="pathway">
    <text evidence="4">Carbohydrate degradation; glycolysis; D-glyceraldehyde 3-phosphate from glycerone phosphate: step 1/1.</text>
</comment>
<dbReference type="FunFam" id="3.20.20.70:FF:000025">
    <property type="entry name" value="Triosephosphate isomerase"/>
    <property type="match status" value="1"/>
</dbReference>
<dbReference type="STRING" id="1054147.F4PYV4"/>
<comment type="pathway">
    <text evidence="4">Carbohydrate biosynthesis; gluconeogenesis.</text>
</comment>
<dbReference type="InterPro" id="IPR020861">
    <property type="entry name" value="Triosephosphate_isomerase_AS"/>
</dbReference>
<evidence type="ECO:0000256" key="1">
    <source>
        <dbReference type="ARBA" id="ARBA00007422"/>
    </source>
</evidence>
<evidence type="ECO:0000313" key="5">
    <source>
        <dbReference type="EMBL" id="EGG18983.1"/>
    </source>
</evidence>
<dbReference type="OrthoDB" id="6715177at2759"/>
<accession>F4PYV4</accession>
<dbReference type="NCBIfam" id="TIGR00419">
    <property type="entry name" value="tim"/>
    <property type="match status" value="1"/>
</dbReference>
<dbReference type="Pfam" id="PF00121">
    <property type="entry name" value="TIM"/>
    <property type="match status" value="1"/>
</dbReference>
<dbReference type="GO" id="GO:0005829">
    <property type="term" value="C:cytosol"/>
    <property type="evidence" value="ECO:0007669"/>
    <property type="project" value="TreeGrafter"/>
</dbReference>
<dbReference type="Proteomes" id="UP000007797">
    <property type="component" value="Unassembled WGS sequence"/>
</dbReference>
<dbReference type="PANTHER" id="PTHR21139">
    <property type="entry name" value="TRIOSEPHOSPHATE ISOMERASE"/>
    <property type="match status" value="1"/>
</dbReference>
<dbReference type="PROSITE" id="PS51440">
    <property type="entry name" value="TIM_2"/>
    <property type="match status" value="1"/>
</dbReference>
<dbReference type="PROSITE" id="PS00171">
    <property type="entry name" value="TIM_1"/>
    <property type="match status" value="1"/>
</dbReference>
<dbReference type="GO" id="GO:0019563">
    <property type="term" value="P:glycerol catabolic process"/>
    <property type="evidence" value="ECO:0007669"/>
    <property type="project" value="TreeGrafter"/>
</dbReference>
<dbReference type="KEGG" id="dfa:DFA_02226"/>
<dbReference type="GO" id="GO:0006096">
    <property type="term" value="P:glycolytic process"/>
    <property type="evidence" value="ECO:0007669"/>
    <property type="project" value="UniProtKB-UniPathway"/>
</dbReference>
<evidence type="ECO:0000313" key="6">
    <source>
        <dbReference type="Proteomes" id="UP000007797"/>
    </source>
</evidence>
<sequence length="258" mass="28090">MTGSRKFFVGGNFKCNGNKSSLQTLIESIIKSTLPASEIVDIVVSPPSIYLEYVNQLVGQRVQVAAQNCYSETKGAYTGEISAEMIVDIGLKWVILGHSERRNLFKESNQLIAKKTQHALSQGLSVIFCIGELLEQRETNKTEQVLDEQLGFLLNGVVSDWSKVVIAYEPVWAIGTGKTASPQQAQDAHAFIRKWLSEKVSKEVANATRILYGGSVTATNSAELSKQLDVDGFLVGGASLVASDFVTIINTANPKSYL</sequence>
<keyword evidence="4" id="KW-0312">Gluconeogenesis</keyword>
<dbReference type="GeneID" id="14871064"/>
<keyword evidence="4" id="KW-0324">Glycolysis</keyword>
<dbReference type="GO" id="GO:0006094">
    <property type="term" value="P:gluconeogenesis"/>
    <property type="evidence" value="ECO:0007669"/>
    <property type="project" value="UniProtKB-UniPathway"/>
</dbReference>
<proteinExistence type="inferred from homology"/>
<dbReference type="InterPro" id="IPR000652">
    <property type="entry name" value="Triosephosphate_isomerase"/>
</dbReference>
<organism evidence="5 6">
    <name type="scientific">Cavenderia fasciculata</name>
    <name type="common">Slime mold</name>
    <name type="synonym">Dictyostelium fasciculatum</name>
    <dbReference type="NCBI Taxonomy" id="261658"/>
    <lineage>
        <taxon>Eukaryota</taxon>
        <taxon>Amoebozoa</taxon>
        <taxon>Evosea</taxon>
        <taxon>Eumycetozoa</taxon>
        <taxon>Dictyostelia</taxon>
        <taxon>Acytosteliales</taxon>
        <taxon>Cavenderiaceae</taxon>
        <taxon>Cavenderia</taxon>
    </lineage>
</organism>
<evidence type="ECO:0000256" key="2">
    <source>
        <dbReference type="ARBA" id="ARBA00011738"/>
    </source>
</evidence>
<gene>
    <name evidence="5" type="primary">tpiA</name>
    <name evidence="5" type="ORF">DFA_02226</name>
</gene>